<keyword evidence="5" id="KW-0694">RNA-binding</keyword>
<evidence type="ECO:0000256" key="6">
    <source>
        <dbReference type="SAM" id="MobiDB-lite"/>
    </source>
</evidence>
<dbReference type="InterPro" id="IPR050897">
    <property type="entry name" value="SMAUG/VTS1_RNA-bind"/>
</dbReference>
<dbReference type="RefSeq" id="XP_022092985.1">
    <property type="nucleotide sequence ID" value="XM_022237293.1"/>
</dbReference>
<comment type="subcellular location">
    <subcellularLocation>
        <location evidence="1">Cytoplasm</location>
    </subcellularLocation>
</comment>
<evidence type="ECO:0000313" key="9">
    <source>
        <dbReference type="RefSeq" id="XP_022092983.1"/>
    </source>
</evidence>
<evidence type="ECO:0000256" key="2">
    <source>
        <dbReference type="ARBA" id="ARBA00008232"/>
    </source>
</evidence>
<dbReference type="InterPro" id="IPR058599">
    <property type="entry name" value="PHAT_Smg/ZCCHC2-like"/>
</dbReference>
<evidence type="ECO:0000256" key="1">
    <source>
        <dbReference type="ARBA" id="ARBA00004496"/>
    </source>
</evidence>
<dbReference type="AlphaFoldDB" id="A0A8B7YIB2"/>
<evidence type="ECO:0000313" key="8">
    <source>
        <dbReference type="Proteomes" id="UP000694845"/>
    </source>
</evidence>
<dbReference type="Pfam" id="PF26034">
    <property type="entry name" value="PHAT_SMAUG"/>
    <property type="match status" value="1"/>
</dbReference>
<feature type="region of interest" description="Disordered" evidence="6">
    <location>
        <begin position="593"/>
        <end position="632"/>
    </location>
</feature>
<dbReference type="InterPro" id="IPR013761">
    <property type="entry name" value="SAM/pointed_sf"/>
</dbReference>
<dbReference type="KEGG" id="aplc:110980526"/>
<evidence type="ECO:0000313" key="11">
    <source>
        <dbReference type="RefSeq" id="XP_022092985.1"/>
    </source>
</evidence>
<dbReference type="GO" id="GO:0003729">
    <property type="term" value="F:mRNA binding"/>
    <property type="evidence" value="ECO:0007669"/>
    <property type="project" value="TreeGrafter"/>
</dbReference>
<organism evidence="8 10">
    <name type="scientific">Acanthaster planci</name>
    <name type="common">Crown-of-thorns starfish</name>
    <dbReference type="NCBI Taxonomy" id="133434"/>
    <lineage>
        <taxon>Eukaryota</taxon>
        <taxon>Metazoa</taxon>
        <taxon>Echinodermata</taxon>
        <taxon>Eleutherozoa</taxon>
        <taxon>Asterozoa</taxon>
        <taxon>Asteroidea</taxon>
        <taxon>Valvatacea</taxon>
        <taxon>Valvatida</taxon>
        <taxon>Acanthasteridae</taxon>
        <taxon>Acanthaster</taxon>
    </lineage>
</organism>
<evidence type="ECO:0000256" key="5">
    <source>
        <dbReference type="ARBA" id="ARBA00022884"/>
    </source>
</evidence>
<dbReference type="GO" id="GO:0000289">
    <property type="term" value="P:nuclear-transcribed mRNA poly(A) tail shortening"/>
    <property type="evidence" value="ECO:0007669"/>
    <property type="project" value="TreeGrafter"/>
</dbReference>
<feature type="region of interest" description="Disordered" evidence="6">
    <location>
        <begin position="469"/>
        <end position="500"/>
    </location>
</feature>
<dbReference type="FunFam" id="1.10.150.50:FF:000013">
    <property type="entry name" value="Protein Smaug homolog 1 isoform 2"/>
    <property type="match status" value="1"/>
</dbReference>
<comment type="similarity">
    <text evidence="2">Belongs to the SMAUG family.</text>
</comment>
<dbReference type="PANTHER" id="PTHR12515:SF5">
    <property type="entry name" value="PROTEIN SMAUG"/>
    <property type="match status" value="1"/>
</dbReference>
<dbReference type="InterPro" id="IPR001660">
    <property type="entry name" value="SAM"/>
</dbReference>
<feature type="region of interest" description="Disordered" evidence="6">
    <location>
        <begin position="651"/>
        <end position="697"/>
    </location>
</feature>
<dbReference type="Pfam" id="PF00536">
    <property type="entry name" value="SAM_1"/>
    <property type="match status" value="1"/>
</dbReference>
<evidence type="ECO:0000259" key="7">
    <source>
        <dbReference type="SMART" id="SM00454"/>
    </source>
</evidence>
<dbReference type="InterPro" id="IPR037093">
    <property type="entry name" value="PHAT_dom_sf"/>
</dbReference>
<dbReference type="OrthoDB" id="2155283at2759"/>
<proteinExistence type="inferred from homology"/>
<dbReference type="RefSeq" id="XP_022092984.1">
    <property type="nucleotide sequence ID" value="XM_022237292.1"/>
</dbReference>
<keyword evidence="4" id="KW-0678">Repressor</keyword>
<evidence type="ECO:0000313" key="10">
    <source>
        <dbReference type="RefSeq" id="XP_022092984.1"/>
    </source>
</evidence>
<feature type="compositionally biased region" description="Low complexity" evidence="6">
    <location>
        <begin position="330"/>
        <end position="340"/>
    </location>
</feature>
<evidence type="ECO:0000256" key="4">
    <source>
        <dbReference type="ARBA" id="ARBA00022491"/>
    </source>
</evidence>
<accession>A0A8B7YIB2</accession>
<feature type="compositionally biased region" description="Low complexity" evidence="6">
    <location>
        <begin position="284"/>
        <end position="295"/>
    </location>
</feature>
<sequence>MKPAYLFRDQVNALAIWFKEWNDCEQTVALYSLLRRVSPTQARFLTQVLEQTLADSDECQRLEQEANDISFVCSLCNESKEIAVAQLLSHLPLLRPGNNDVKKEYLSLIPKILLHSVENSQHLEESRQVLSYLLIHPALSNEDRSSLAWWLGRLEEHTNSQAGFPSRLQVSPDLSPSQSPSPSPSPFPGGILNSSETGRNGLQGGLNGWRAQPTFRDSGAVDFPPTASHFLGSSVPHQPLTNTLSAPPAVNVTGPSNDVASKYFSSSLAGPSLPVHQRKSRSHSLTPPNSCSNTPSPQPLTDWPSEEELEPRTSRSLSLPIDHAPLSPQSSTASSGSSTEAHGEDGGLWSHGGGSGQPGPPKRNSFLEENSGMRDVPSWLKSLRLHKYSGLFQQMTYDEMMLLNEGKLESMNVTKGARHKIVLSIQKLKERQLTLYNLEKDILNDNSPGNLRNALNEVKSMLNTPIKVYEPLESSSEDSTSSQPSEDGEKETKEGDFPGQLTRFMGKMCTQLLVAKRPDEDNVSLYLQLLDKCLNHEAFTAAQKKRFLSWRQSCQKFSRNPYPRKLSLQETKQPRTWGHYSSNYPGDYGVFAAQGPGGNRRPTRPPFAQPQPQGQAQPHPQRINSLLTGGGSPALFRPTQTSNMYMKPRQLPGNPHIGVQRTKSAPIRRSSQPAQPYLYQAPPPQDVSNQPMGDPEITNRLENLCLSMTEHALSDGGEQHKSNRN</sequence>
<name>A0A8B7YIB2_ACAPL</name>
<dbReference type="GO" id="GO:0030371">
    <property type="term" value="F:translation repressor activity"/>
    <property type="evidence" value="ECO:0007669"/>
    <property type="project" value="InterPro"/>
</dbReference>
<dbReference type="InterPro" id="IPR037634">
    <property type="entry name" value="Smaug_SAM"/>
</dbReference>
<feature type="compositionally biased region" description="Low complexity" evidence="6">
    <location>
        <begin position="471"/>
        <end position="485"/>
    </location>
</feature>
<keyword evidence="8" id="KW-1185">Reference proteome</keyword>
<keyword evidence="3" id="KW-0963">Cytoplasm</keyword>
<dbReference type="PANTHER" id="PTHR12515">
    <property type="entry name" value="STERILE ALPHA MOTIF DOMAIN CONTAINING PROTEIN 4-RELATED"/>
    <property type="match status" value="1"/>
</dbReference>
<feature type="domain" description="SAM" evidence="7">
    <location>
        <begin position="368"/>
        <end position="431"/>
    </location>
</feature>
<dbReference type="SMART" id="SM00454">
    <property type="entry name" value="SAM"/>
    <property type="match status" value="1"/>
</dbReference>
<dbReference type="Gene3D" id="1.10.150.50">
    <property type="entry name" value="Transcription Factor, Ets-1"/>
    <property type="match status" value="1"/>
</dbReference>
<dbReference type="Pfam" id="PF25479">
    <property type="entry name" value="Vts1"/>
    <property type="match status" value="1"/>
</dbReference>
<feature type="region of interest" description="Disordered" evidence="6">
    <location>
        <begin position="271"/>
        <end position="369"/>
    </location>
</feature>
<feature type="compositionally biased region" description="Low complexity" evidence="6">
    <location>
        <begin position="610"/>
        <end position="621"/>
    </location>
</feature>
<protein>
    <submittedName>
        <fullName evidence="9 10">Protein Smaug homolog 1-like isoform X1</fullName>
    </submittedName>
</protein>
<dbReference type="SUPFAM" id="SSF47769">
    <property type="entry name" value="SAM/Pointed domain"/>
    <property type="match status" value="1"/>
</dbReference>
<dbReference type="GO" id="GO:0000932">
    <property type="term" value="C:P-body"/>
    <property type="evidence" value="ECO:0007669"/>
    <property type="project" value="TreeGrafter"/>
</dbReference>
<reference evidence="9 10" key="1">
    <citation type="submission" date="2025-04" db="UniProtKB">
        <authorList>
            <consortium name="RefSeq"/>
        </authorList>
    </citation>
    <scope>IDENTIFICATION</scope>
</reference>
<evidence type="ECO:0000256" key="3">
    <source>
        <dbReference type="ARBA" id="ARBA00022490"/>
    </source>
</evidence>
<dbReference type="InterPro" id="IPR057327">
    <property type="entry name" value="Vts1_dom"/>
</dbReference>
<feature type="region of interest" description="Disordered" evidence="6">
    <location>
        <begin position="162"/>
        <end position="222"/>
    </location>
</feature>
<dbReference type="Proteomes" id="UP000694845">
    <property type="component" value="Unplaced"/>
</dbReference>
<dbReference type="Gene3D" id="1.25.40.170">
    <property type="entry name" value="Smaug, PHAT domain"/>
    <property type="match status" value="1"/>
</dbReference>
<dbReference type="CDD" id="cd09557">
    <property type="entry name" value="SAM_Smaug"/>
    <property type="match status" value="1"/>
</dbReference>
<dbReference type="RefSeq" id="XP_022092983.1">
    <property type="nucleotide sequence ID" value="XM_022237291.1"/>
</dbReference>
<dbReference type="GeneID" id="110980526"/>
<gene>
    <name evidence="9 10 11" type="primary">LOC110980526</name>
</gene>